<dbReference type="EMBL" id="JAKGAQ010000001">
    <property type="protein sequence ID" value="MCF2869737.1"/>
    <property type="molecule type" value="Genomic_DNA"/>
</dbReference>
<sequence length="54" mass="6122">MTKTPRWIQSAIDETENVTTKMPWERGLRRQAFIASRRAVAALAEAPRTLRPAA</sequence>
<protein>
    <submittedName>
        <fullName evidence="1">Uncharacterized protein</fullName>
    </submittedName>
</protein>
<dbReference type="Proteomes" id="UP001200557">
    <property type="component" value="Unassembled WGS sequence"/>
</dbReference>
<gene>
    <name evidence="1" type="ORF">L0664_01540</name>
</gene>
<accession>A0ABS9CSL1</accession>
<evidence type="ECO:0000313" key="1">
    <source>
        <dbReference type="EMBL" id="MCF2869737.1"/>
    </source>
</evidence>
<proteinExistence type="predicted"/>
<organism evidence="1 2">
    <name type="scientific">Octadecabacter dasysiphoniae</name>
    <dbReference type="NCBI Taxonomy" id="2909341"/>
    <lineage>
        <taxon>Bacteria</taxon>
        <taxon>Pseudomonadati</taxon>
        <taxon>Pseudomonadota</taxon>
        <taxon>Alphaproteobacteria</taxon>
        <taxon>Rhodobacterales</taxon>
        <taxon>Roseobacteraceae</taxon>
        <taxon>Octadecabacter</taxon>
    </lineage>
</organism>
<dbReference type="RefSeq" id="WP_235223866.1">
    <property type="nucleotide sequence ID" value="NZ_JAKGAQ010000001.1"/>
</dbReference>
<keyword evidence="2" id="KW-1185">Reference proteome</keyword>
<evidence type="ECO:0000313" key="2">
    <source>
        <dbReference type="Proteomes" id="UP001200557"/>
    </source>
</evidence>
<comment type="caution">
    <text evidence="1">The sequence shown here is derived from an EMBL/GenBank/DDBJ whole genome shotgun (WGS) entry which is preliminary data.</text>
</comment>
<name>A0ABS9CSL1_9RHOB</name>
<reference evidence="1 2" key="1">
    <citation type="submission" date="2022-01" db="EMBL/GenBank/DDBJ databases">
        <title>Octadecabacter sp. nov., isolated from a marine alga.</title>
        <authorList>
            <person name="Jin M.S."/>
            <person name="Kim H.M."/>
            <person name="Han D.M."/>
            <person name="Jung J.J."/>
            <person name="Jeon C.O."/>
        </authorList>
    </citation>
    <scope>NUCLEOTIDE SEQUENCE [LARGE SCALE GENOMIC DNA]</scope>
    <source>
        <strain evidence="1 2">G9-8</strain>
    </source>
</reference>